<feature type="compositionally biased region" description="Gly residues" evidence="1">
    <location>
        <begin position="159"/>
        <end position="176"/>
    </location>
</feature>
<feature type="region of interest" description="Disordered" evidence="1">
    <location>
        <begin position="293"/>
        <end position="337"/>
    </location>
</feature>
<sequence>MHVNMRSSAPNPTRFVPDPLLDLSLLRSRRPLWTPAEDRALDTAVGKMGKEFRGCAKEVCGVGIGKTLAQVVERFYLKKHELAAVKCSKWRKKCVKEATGEQNAVGKTVQSEGEMDPGVGVGQVPTTTPQARSRSPQRGGAGSSFVRAVERGIRAARGRGVGSSGAVGRSGAGVRSGSGSDVSASKRLHNEYGWGVAEAEFGGVAGRRKGKGVVKVRAVFGSASNVGKPGNMAPLASGGMESPTRHTVVRGDDGMEGIVMDDALLDAERFSPPHIVPALSTSILPDPIPASSILSSPTSSVSPDSSETLFIPPHASEVPRRPPDPAPPLSANSPSDGPLLVRFPSSITLAPDRQSRLLIEDPDTTNGARILGFLSNKRARSDSGGERGEAWVAKKARGDPWAWAWEGETTPKESELGKREVAGLWA</sequence>
<dbReference type="EMBL" id="KQ965735">
    <property type="protein sequence ID" value="KXS20489.1"/>
    <property type="molecule type" value="Genomic_DNA"/>
</dbReference>
<name>A0A139AUW4_GONPJ</name>
<feature type="domain" description="Myb-like" evidence="2">
    <location>
        <begin position="29"/>
        <end position="81"/>
    </location>
</feature>
<reference evidence="3 4" key="1">
    <citation type="journal article" date="2015" name="Genome Biol. Evol.">
        <title>Phylogenomic analyses indicate that early fungi evolved digesting cell walls of algal ancestors of land plants.</title>
        <authorList>
            <person name="Chang Y."/>
            <person name="Wang S."/>
            <person name="Sekimoto S."/>
            <person name="Aerts A.L."/>
            <person name="Choi C."/>
            <person name="Clum A."/>
            <person name="LaButti K.M."/>
            <person name="Lindquist E.A."/>
            <person name="Yee Ngan C."/>
            <person name="Ohm R.A."/>
            <person name="Salamov A.A."/>
            <person name="Grigoriev I.V."/>
            <person name="Spatafora J.W."/>
            <person name="Berbee M.L."/>
        </authorList>
    </citation>
    <scope>NUCLEOTIDE SEQUENCE [LARGE SCALE GENOMIC DNA]</scope>
    <source>
        <strain evidence="3 4">JEL478</strain>
    </source>
</reference>
<gene>
    <name evidence="3" type="ORF">M427DRAFT_151819</name>
</gene>
<feature type="region of interest" description="Disordered" evidence="1">
    <location>
        <begin position="157"/>
        <end position="184"/>
    </location>
</feature>
<keyword evidence="4" id="KW-1185">Reference proteome</keyword>
<dbReference type="Proteomes" id="UP000070544">
    <property type="component" value="Unassembled WGS sequence"/>
</dbReference>
<feature type="compositionally biased region" description="Low complexity" evidence="1">
    <location>
        <begin position="293"/>
        <end position="306"/>
    </location>
</feature>
<dbReference type="AlphaFoldDB" id="A0A139AUW4"/>
<protein>
    <recommendedName>
        <fullName evidence="2">Myb-like domain-containing protein</fullName>
    </recommendedName>
</protein>
<evidence type="ECO:0000259" key="2">
    <source>
        <dbReference type="SMART" id="SM00717"/>
    </source>
</evidence>
<evidence type="ECO:0000256" key="1">
    <source>
        <dbReference type="SAM" id="MobiDB-lite"/>
    </source>
</evidence>
<dbReference type="InterPro" id="IPR001005">
    <property type="entry name" value="SANT/Myb"/>
</dbReference>
<dbReference type="SMART" id="SM00717">
    <property type="entry name" value="SANT"/>
    <property type="match status" value="1"/>
</dbReference>
<evidence type="ECO:0000313" key="4">
    <source>
        <dbReference type="Proteomes" id="UP000070544"/>
    </source>
</evidence>
<feature type="region of interest" description="Disordered" evidence="1">
    <location>
        <begin position="106"/>
        <end position="144"/>
    </location>
</feature>
<accession>A0A139AUW4</accession>
<proteinExistence type="predicted"/>
<organism evidence="3 4">
    <name type="scientific">Gonapodya prolifera (strain JEL478)</name>
    <name type="common">Monoblepharis prolifera</name>
    <dbReference type="NCBI Taxonomy" id="1344416"/>
    <lineage>
        <taxon>Eukaryota</taxon>
        <taxon>Fungi</taxon>
        <taxon>Fungi incertae sedis</taxon>
        <taxon>Chytridiomycota</taxon>
        <taxon>Chytridiomycota incertae sedis</taxon>
        <taxon>Monoblepharidomycetes</taxon>
        <taxon>Monoblepharidales</taxon>
        <taxon>Gonapodyaceae</taxon>
        <taxon>Gonapodya</taxon>
    </lineage>
</organism>
<evidence type="ECO:0000313" key="3">
    <source>
        <dbReference type="EMBL" id="KXS20489.1"/>
    </source>
</evidence>
<feature type="compositionally biased region" description="Polar residues" evidence="1">
    <location>
        <begin position="124"/>
        <end position="136"/>
    </location>
</feature>
<dbReference type="CDD" id="cd00167">
    <property type="entry name" value="SANT"/>
    <property type="match status" value="1"/>
</dbReference>
<dbReference type="Gene3D" id="1.10.10.60">
    <property type="entry name" value="Homeodomain-like"/>
    <property type="match status" value="1"/>
</dbReference>